<protein>
    <submittedName>
        <fullName evidence="4">Uncharacterized protein</fullName>
    </submittedName>
</protein>
<accession>A0A060DB84</accession>
<dbReference type="InterPro" id="IPR009088">
    <property type="entry name" value="TFIIA_b-brl"/>
</dbReference>
<dbReference type="EMBL" id="CP006629">
    <property type="protein sequence ID" value="AIB09982.1"/>
    <property type="molecule type" value="Genomic_DNA"/>
</dbReference>
<reference evidence="4 5" key="1">
    <citation type="journal article" date="2014" name="BMC Genomics">
        <title>Nucleomorph and plastid genome sequences of the chlorarachniophyte Lotharella oceanica: convergent reductive evolution and frequent recombination in nucleomorph-bearing algae.</title>
        <authorList>
            <person name="Tanifuji G."/>
            <person name="Onodera N.T."/>
            <person name="Brown M.W."/>
            <person name="Curtis B.A."/>
            <person name="Roger A.J."/>
            <person name="Ka-Shu Wong G."/>
            <person name="Melkonian M."/>
            <person name="Archibald J.M."/>
        </authorList>
    </citation>
    <scope>NUCLEOTIDE SEQUENCE [LARGE SCALE GENOMIC DNA]</scope>
    <source>
        <strain evidence="4 5">CCMP622</strain>
    </source>
</reference>
<dbReference type="Gene3D" id="2.30.18.10">
    <property type="entry name" value="Transcription factor IIA (TFIIA), beta-barrel domain"/>
    <property type="match status" value="1"/>
</dbReference>
<keyword evidence="2" id="KW-0804">Transcription</keyword>
<proteinExistence type="predicted"/>
<evidence type="ECO:0000256" key="3">
    <source>
        <dbReference type="ARBA" id="ARBA00023242"/>
    </source>
</evidence>
<evidence type="ECO:0000313" key="4">
    <source>
        <dbReference type="EMBL" id="AIB09982.1"/>
    </source>
</evidence>
<evidence type="ECO:0000256" key="1">
    <source>
        <dbReference type="ARBA" id="ARBA00004123"/>
    </source>
</evidence>
<comment type="subcellular location">
    <subcellularLocation>
        <location evidence="1">Nucleus</location>
    </subcellularLocation>
</comment>
<evidence type="ECO:0000256" key="2">
    <source>
        <dbReference type="ARBA" id="ARBA00023163"/>
    </source>
</evidence>
<geneLocation type="nucleomorph" evidence="4"/>
<organism evidence="4 5">
    <name type="scientific">Lotharella oceanica</name>
    <dbReference type="NCBI Taxonomy" id="641309"/>
    <lineage>
        <taxon>Eukaryota</taxon>
        <taxon>Sar</taxon>
        <taxon>Rhizaria</taxon>
        <taxon>Cercozoa</taxon>
        <taxon>Chlorarachniophyceae</taxon>
        <taxon>Lotharella</taxon>
    </lineage>
</organism>
<gene>
    <name evidence="4" type="ORF">M951_chr378</name>
</gene>
<sequence>MSYLICYPASKWIIYYVIKEILSKYHSLSYIKIGMYIYKKWVNEIINSRIYDNNSKTIFSYNFNIFMRSRYRTIRKKSYSSDSEYEKEALEFGGIKSHFQINFLKNLKQRLLCKAYLLAKFSKIKRYKKYWTFELLYGIFTIKNQEYIFNNGKAKFTF</sequence>
<dbReference type="SUPFAM" id="SSF50784">
    <property type="entry name" value="Transcription factor IIA (TFIIA), beta-barrel domain"/>
    <property type="match status" value="1"/>
</dbReference>
<name>A0A060DB84_9EUKA</name>
<keyword evidence="3" id="KW-0539">Nucleus</keyword>
<dbReference type="GO" id="GO:0006367">
    <property type="term" value="P:transcription initiation at RNA polymerase II promoter"/>
    <property type="evidence" value="ECO:0007669"/>
    <property type="project" value="InterPro"/>
</dbReference>
<dbReference type="AlphaFoldDB" id="A0A060DB84"/>
<dbReference type="GO" id="GO:0005672">
    <property type="term" value="C:transcription factor TFIIA complex"/>
    <property type="evidence" value="ECO:0007669"/>
    <property type="project" value="InterPro"/>
</dbReference>
<evidence type="ECO:0000313" key="5">
    <source>
        <dbReference type="Proteomes" id="UP000243670"/>
    </source>
</evidence>
<keyword evidence="4" id="KW-0542">Nucleomorph</keyword>
<dbReference type="Proteomes" id="UP000243670">
    <property type="component" value="Nucleomorph 3"/>
</dbReference>